<keyword evidence="4" id="KW-1185">Reference proteome</keyword>
<evidence type="ECO:0000313" key="3">
    <source>
        <dbReference type="EMBL" id="NNM45005.1"/>
    </source>
</evidence>
<feature type="region of interest" description="Disordered" evidence="1">
    <location>
        <begin position="169"/>
        <end position="193"/>
    </location>
</feature>
<comment type="caution">
    <text evidence="3">The sequence shown here is derived from an EMBL/GenBank/DDBJ whole genome shotgun (WGS) entry which is preliminary data.</text>
</comment>
<sequence length="219" mass="23464">MLPGGLPEVGERERVAHRAPQGSLEGFPVAEVHAEDDLFRCHRADRGAWWFGNDGGGRFDLPSPRGTCYLALDAESAVRERLGPVLAVRRELPESALEDAIVSRLHAPSAWRLADVQSRAAGGFGVTRELETMVPYAVPQAWARAFADVGLDGVRYGPRFTPGEASSVAAFGDEGGRDWPTDAGAVPAASVPGIPDLVAAPRRSDLTVVRPPRTRAHRS</sequence>
<gene>
    <name evidence="3" type="ORF">HJG52_03165</name>
</gene>
<reference evidence="3 4" key="1">
    <citation type="submission" date="2020-04" db="EMBL/GenBank/DDBJ databases">
        <title>Knoellia sp. isolate from air conditioner.</title>
        <authorList>
            <person name="Chea S."/>
            <person name="Kim D.-U."/>
        </authorList>
    </citation>
    <scope>NUCLEOTIDE SEQUENCE [LARGE SCALE GENOMIC DNA]</scope>
    <source>
        <strain evidence="3 4">DB2414S</strain>
    </source>
</reference>
<dbReference type="Pfam" id="PF08808">
    <property type="entry name" value="RES"/>
    <property type="match status" value="1"/>
</dbReference>
<name>A0A849HAQ8_9MICO</name>
<feature type="domain" description="RES" evidence="2">
    <location>
        <begin position="38"/>
        <end position="172"/>
    </location>
</feature>
<evidence type="ECO:0000256" key="1">
    <source>
        <dbReference type="SAM" id="MobiDB-lite"/>
    </source>
</evidence>
<evidence type="ECO:0000259" key="2">
    <source>
        <dbReference type="Pfam" id="PF08808"/>
    </source>
</evidence>
<dbReference type="EMBL" id="JABEPQ010000001">
    <property type="protein sequence ID" value="NNM45005.1"/>
    <property type="molecule type" value="Genomic_DNA"/>
</dbReference>
<dbReference type="RefSeq" id="WP_171242082.1">
    <property type="nucleotide sequence ID" value="NZ_JABEPQ010000001.1"/>
</dbReference>
<proteinExistence type="predicted"/>
<feature type="region of interest" description="Disordered" evidence="1">
    <location>
        <begin position="1"/>
        <end position="20"/>
    </location>
</feature>
<accession>A0A849HAQ8</accession>
<dbReference type="AlphaFoldDB" id="A0A849HAQ8"/>
<protein>
    <submittedName>
        <fullName evidence="3">RES family NAD+ phosphorylase</fullName>
    </submittedName>
</protein>
<organism evidence="3 4">
    <name type="scientific">Knoellia koreensis</name>
    <dbReference type="NCBI Taxonomy" id="2730921"/>
    <lineage>
        <taxon>Bacteria</taxon>
        <taxon>Bacillati</taxon>
        <taxon>Actinomycetota</taxon>
        <taxon>Actinomycetes</taxon>
        <taxon>Micrococcales</taxon>
        <taxon>Intrasporangiaceae</taxon>
        <taxon>Knoellia</taxon>
    </lineage>
</organism>
<dbReference type="Proteomes" id="UP000588586">
    <property type="component" value="Unassembled WGS sequence"/>
</dbReference>
<dbReference type="InterPro" id="IPR014914">
    <property type="entry name" value="RES_dom"/>
</dbReference>
<evidence type="ECO:0000313" key="4">
    <source>
        <dbReference type="Proteomes" id="UP000588586"/>
    </source>
</evidence>